<name>A0AAV2B152_9ARAC</name>
<gene>
    <name evidence="1" type="ORF">LARSCL_LOCUS15610</name>
</gene>
<dbReference type="EMBL" id="CAXIEN010000239">
    <property type="protein sequence ID" value="CAL1288873.1"/>
    <property type="molecule type" value="Genomic_DNA"/>
</dbReference>
<evidence type="ECO:0000313" key="1">
    <source>
        <dbReference type="EMBL" id="CAL1288873.1"/>
    </source>
</evidence>
<reference evidence="1 2" key="1">
    <citation type="submission" date="2024-04" db="EMBL/GenBank/DDBJ databases">
        <authorList>
            <person name="Rising A."/>
            <person name="Reimegard J."/>
            <person name="Sonavane S."/>
            <person name="Akerstrom W."/>
            <person name="Nylinder S."/>
            <person name="Hedman E."/>
            <person name="Kallberg Y."/>
        </authorList>
    </citation>
    <scope>NUCLEOTIDE SEQUENCE [LARGE SCALE GENOMIC DNA]</scope>
</reference>
<accession>A0AAV2B152</accession>
<comment type="caution">
    <text evidence="1">The sequence shown here is derived from an EMBL/GenBank/DDBJ whole genome shotgun (WGS) entry which is preliminary data.</text>
</comment>
<keyword evidence="2" id="KW-1185">Reference proteome</keyword>
<evidence type="ECO:0000313" key="2">
    <source>
        <dbReference type="Proteomes" id="UP001497382"/>
    </source>
</evidence>
<dbReference type="Proteomes" id="UP001497382">
    <property type="component" value="Unassembled WGS sequence"/>
</dbReference>
<organism evidence="1 2">
    <name type="scientific">Larinioides sclopetarius</name>
    <dbReference type="NCBI Taxonomy" id="280406"/>
    <lineage>
        <taxon>Eukaryota</taxon>
        <taxon>Metazoa</taxon>
        <taxon>Ecdysozoa</taxon>
        <taxon>Arthropoda</taxon>
        <taxon>Chelicerata</taxon>
        <taxon>Arachnida</taxon>
        <taxon>Araneae</taxon>
        <taxon>Araneomorphae</taxon>
        <taxon>Entelegynae</taxon>
        <taxon>Araneoidea</taxon>
        <taxon>Araneidae</taxon>
        <taxon>Larinioides</taxon>
    </lineage>
</organism>
<protein>
    <submittedName>
        <fullName evidence="1">Uncharacterized protein</fullName>
    </submittedName>
</protein>
<sequence length="58" mass="6399">MQTIYEKLGAGSSTFITVSTKSIDGTFPPAINVCPVAFQSHIITWKCANDRSRLYFGE</sequence>
<dbReference type="AlphaFoldDB" id="A0AAV2B152"/>
<proteinExistence type="predicted"/>